<dbReference type="AlphaFoldDB" id="A0A8C0EFB8"/>
<feature type="region of interest" description="Disordered" evidence="1">
    <location>
        <begin position="337"/>
        <end position="368"/>
    </location>
</feature>
<proteinExistence type="predicted"/>
<reference evidence="2" key="1">
    <citation type="submission" date="2025-08" db="UniProtKB">
        <authorList>
            <consortium name="Ensembl"/>
        </authorList>
    </citation>
    <scope>IDENTIFICATION</scope>
</reference>
<feature type="compositionally biased region" description="Basic residues" evidence="1">
    <location>
        <begin position="539"/>
        <end position="548"/>
    </location>
</feature>
<dbReference type="PANTHER" id="PTHR45737">
    <property type="entry name" value="VON WILLEBRAND FACTOR A DOMAIN-CONTAINING PROTEIN 5A"/>
    <property type="match status" value="1"/>
</dbReference>
<protein>
    <submittedName>
        <fullName evidence="2">Uncharacterized protein</fullName>
    </submittedName>
</protein>
<accession>A0A8C0EFB8</accession>
<sequence length="548" mass="60457">NWHFCDRLGHATLETVTVNVTIQDFVADVVSELFFRNVQQVSKETMFIFPVNSDTVVHTFYAQQLCKATLGMENLRYLQDQCDLWGPVFACFLGTLPPNAEVAISLCYVQELPLQPDGAAQFFWPNELFPRSNYLSWISGEEVPENLHFSICLKSAHGVSHITVNTSYTPLQYTAPDQTSAEVWPCQMRESQSGREGKGLQPDDVHPPCFSPCTAGSLLGDPVVMVTLMPNIPETVPNPGQLGEFLFLMDRSLFQDLLCPVGGDRGKLLHNTLLFLLKSLPLGCFFNIYSFGATFKSVEYTQESMDNATGRISSICPDLGGCDLLAPPLLYSVPPTALLNMQGNPNPPPTPSRRRPPTSPRPEVGGNPSGLCSLFPPHQAVKCLQRALQPRASGISLHWDLPPGLEVSTIRKAPEVIFQGHQSSIYAQICGQAQVRMFQEPYALGQGFLEGKRLTPCFTFPQGLTPCPCRLPVHRMAMMHLLRKLDWEATSRAEDILHSAVKSSLSLGVPSPFTSSVAVRMKQRGAWHHGKAGNGGGRTGRRKRDLLV</sequence>
<name>A0A8C0EFB8_BUBBB</name>
<dbReference type="Proteomes" id="UP000694567">
    <property type="component" value="Unplaced"/>
</dbReference>
<evidence type="ECO:0000256" key="1">
    <source>
        <dbReference type="SAM" id="MobiDB-lite"/>
    </source>
</evidence>
<evidence type="ECO:0000313" key="2">
    <source>
        <dbReference type="Ensembl" id="ENSBOBP00000003021.1"/>
    </source>
</evidence>
<feature type="region of interest" description="Disordered" evidence="1">
    <location>
        <begin position="525"/>
        <end position="548"/>
    </location>
</feature>
<dbReference type="Ensembl" id="ENSBOBT00000003102.1">
    <property type="protein sequence ID" value="ENSBOBP00000003021.1"/>
    <property type="gene ID" value="ENSBOBG00000002117.1"/>
</dbReference>
<dbReference type="PANTHER" id="PTHR45737:SF6">
    <property type="entry name" value="VON WILLEBRAND FACTOR A DOMAIN-CONTAINING PROTEIN 5A"/>
    <property type="match status" value="1"/>
</dbReference>
<organism evidence="2 3">
    <name type="scientific">Bubo bubo</name>
    <name type="common">Eurasian eagle-owl</name>
    <name type="synonym">Strix bubo</name>
    <dbReference type="NCBI Taxonomy" id="30461"/>
    <lineage>
        <taxon>Eukaryota</taxon>
        <taxon>Metazoa</taxon>
        <taxon>Chordata</taxon>
        <taxon>Craniata</taxon>
        <taxon>Vertebrata</taxon>
        <taxon>Euteleostomi</taxon>
        <taxon>Archelosauria</taxon>
        <taxon>Archosauria</taxon>
        <taxon>Dinosauria</taxon>
        <taxon>Saurischia</taxon>
        <taxon>Theropoda</taxon>
        <taxon>Coelurosauria</taxon>
        <taxon>Aves</taxon>
        <taxon>Neognathae</taxon>
        <taxon>Neoaves</taxon>
        <taxon>Telluraves</taxon>
        <taxon>Strigiformes</taxon>
        <taxon>Strigidae</taxon>
        <taxon>Bubo</taxon>
    </lineage>
</organism>
<reference evidence="2" key="2">
    <citation type="submission" date="2025-09" db="UniProtKB">
        <authorList>
            <consortium name="Ensembl"/>
        </authorList>
    </citation>
    <scope>IDENTIFICATION</scope>
</reference>
<keyword evidence="3" id="KW-1185">Reference proteome</keyword>
<evidence type="ECO:0000313" key="3">
    <source>
        <dbReference type="Proteomes" id="UP000694567"/>
    </source>
</evidence>